<feature type="transmembrane region" description="Helical" evidence="1">
    <location>
        <begin position="21"/>
        <end position="46"/>
    </location>
</feature>
<organism evidence="3">
    <name type="scientific">marine sediment metagenome</name>
    <dbReference type="NCBI Taxonomy" id="412755"/>
    <lineage>
        <taxon>unclassified sequences</taxon>
        <taxon>metagenomes</taxon>
        <taxon>ecological metagenomes</taxon>
    </lineage>
</organism>
<dbReference type="InterPro" id="IPR029016">
    <property type="entry name" value="GAF-like_dom_sf"/>
</dbReference>
<dbReference type="Gene3D" id="1.10.287.130">
    <property type="match status" value="1"/>
</dbReference>
<evidence type="ECO:0000313" key="3">
    <source>
        <dbReference type="EMBL" id="GAH55029.1"/>
    </source>
</evidence>
<gene>
    <name evidence="3" type="ORF">S03H2_40239</name>
</gene>
<dbReference type="SUPFAM" id="SSF47384">
    <property type="entry name" value="Homodimeric domain of signal transducing histidine kinase"/>
    <property type="match status" value="1"/>
</dbReference>
<sequence length="274" mass="30388">MRRREKAAPIRRNDGDSLKAGFLNLLWLIVLSIWLVGLFVLCRVLSVSHIHIAFRALLIFSVSFLGILLTNFLFRNSPRVKIYRLQAGQFHAFCRAIKQAAGTLELQEILDSAAKIIVEVAGVRGCSIKLLDSKSGEIRAGTIVGIEPEAIDVALNAVENLYQQGASSREPVIVRDIFMRDFPAVNEEIESLICVPLRLEERNLGAICIFGERGQKLSAEMISLLSSLGDVVSLAIAHAFMYEELKILVETKTKFMLQASHELRSPLSSIQSIA</sequence>
<dbReference type="AlphaFoldDB" id="X1HMH9"/>
<dbReference type="Pfam" id="PF13185">
    <property type="entry name" value="GAF_2"/>
    <property type="match status" value="1"/>
</dbReference>
<dbReference type="SUPFAM" id="SSF55781">
    <property type="entry name" value="GAF domain-like"/>
    <property type="match status" value="1"/>
</dbReference>
<dbReference type="SMART" id="SM00065">
    <property type="entry name" value="GAF"/>
    <property type="match status" value="1"/>
</dbReference>
<reference evidence="3" key="1">
    <citation type="journal article" date="2014" name="Front. Microbiol.">
        <title>High frequency of phylogenetically diverse reductive dehalogenase-homologous genes in deep subseafloor sedimentary metagenomes.</title>
        <authorList>
            <person name="Kawai M."/>
            <person name="Futagami T."/>
            <person name="Toyoda A."/>
            <person name="Takaki Y."/>
            <person name="Nishi S."/>
            <person name="Hori S."/>
            <person name="Arai W."/>
            <person name="Tsubouchi T."/>
            <person name="Morono Y."/>
            <person name="Uchiyama I."/>
            <person name="Ito T."/>
            <person name="Fujiyama A."/>
            <person name="Inagaki F."/>
            <person name="Takami H."/>
        </authorList>
    </citation>
    <scope>NUCLEOTIDE SEQUENCE</scope>
    <source>
        <strain evidence="3">Expedition CK06-06</strain>
    </source>
</reference>
<keyword evidence="1" id="KW-0812">Transmembrane</keyword>
<dbReference type="InterPro" id="IPR003018">
    <property type="entry name" value="GAF"/>
</dbReference>
<feature type="non-terminal residue" evidence="3">
    <location>
        <position position="274"/>
    </location>
</feature>
<feature type="domain" description="GAF" evidence="2">
    <location>
        <begin position="105"/>
        <end position="246"/>
    </location>
</feature>
<proteinExistence type="predicted"/>
<keyword evidence="1" id="KW-0472">Membrane</keyword>
<dbReference type="GO" id="GO:0000155">
    <property type="term" value="F:phosphorelay sensor kinase activity"/>
    <property type="evidence" value="ECO:0007669"/>
    <property type="project" value="InterPro"/>
</dbReference>
<keyword evidence="1" id="KW-1133">Transmembrane helix</keyword>
<protein>
    <recommendedName>
        <fullName evidence="2">GAF domain-containing protein</fullName>
    </recommendedName>
</protein>
<dbReference type="EMBL" id="BARU01024936">
    <property type="protein sequence ID" value="GAH55029.1"/>
    <property type="molecule type" value="Genomic_DNA"/>
</dbReference>
<feature type="transmembrane region" description="Helical" evidence="1">
    <location>
        <begin position="52"/>
        <end position="74"/>
    </location>
</feature>
<name>X1HMH9_9ZZZZ</name>
<evidence type="ECO:0000256" key="1">
    <source>
        <dbReference type="SAM" id="Phobius"/>
    </source>
</evidence>
<dbReference type="Gene3D" id="3.30.450.40">
    <property type="match status" value="1"/>
</dbReference>
<accession>X1HMH9</accession>
<comment type="caution">
    <text evidence="3">The sequence shown here is derived from an EMBL/GenBank/DDBJ whole genome shotgun (WGS) entry which is preliminary data.</text>
</comment>
<dbReference type="InterPro" id="IPR036097">
    <property type="entry name" value="HisK_dim/P_sf"/>
</dbReference>
<evidence type="ECO:0000259" key="2">
    <source>
        <dbReference type="SMART" id="SM00065"/>
    </source>
</evidence>